<name>A0AAE3NPG3_9RHOB</name>
<evidence type="ECO:0000313" key="2">
    <source>
        <dbReference type="EMBL" id="MDF0599249.1"/>
    </source>
</evidence>
<keyword evidence="1" id="KW-0472">Membrane</keyword>
<dbReference type="EMBL" id="JARGYC010000001">
    <property type="protein sequence ID" value="MDF0599249.1"/>
    <property type="molecule type" value="Genomic_DNA"/>
</dbReference>
<keyword evidence="1" id="KW-1133">Transmembrane helix</keyword>
<protein>
    <submittedName>
        <fullName evidence="2">Uncharacterized protein</fullName>
    </submittedName>
</protein>
<dbReference type="Proteomes" id="UP001220964">
    <property type="component" value="Unassembled WGS sequence"/>
</dbReference>
<dbReference type="RefSeq" id="WP_275565393.1">
    <property type="nucleotide sequence ID" value="NZ_JARGYC010000001.1"/>
</dbReference>
<gene>
    <name evidence="2" type="ORF">P1J78_00760</name>
</gene>
<proteinExistence type="predicted"/>
<accession>A0AAE3NPG3</accession>
<keyword evidence="1" id="KW-0812">Transmembrane</keyword>
<evidence type="ECO:0000256" key="1">
    <source>
        <dbReference type="SAM" id="Phobius"/>
    </source>
</evidence>
<sequence length="48" mass="5391">MNLNPYLVPGAATMAVLAIVYLIFVFWTRRPGRAQDLAERRKAEGNEA</sequence>
<reference evidence="2" key="1">
    <citation type="submission" date="2023-03" db="EMBL/GenBank/DDBJ databases">
        <title>Multiphase analysis and comparison of six strains from genera Psychromarinibacter, Lutimaribacter, and Maritimibacter, including a novel species: Psychromarinibacter sediminicola sp. nov.</title>
        <authorList>
            <person name="Wang Y.-H."/>
            <person name="Ye M.-Q."/>
            <person name="Du Z.-J."/>
        </authorList>
    </citation>
    <scope>NUCLEOTIDE SEQUENCE</scope>
    <source>
        <strain evidence="2">C21-152</strain>
    </source>
</reference>
<dbReference type="AlphaFoldDB" id="A0AAE3NPG3"/>
<keyword evidence="3" id="KW-1185">Reference proteome</keyword>
<feature type="transmembrane region" description="Helical" evidence="1">
    <location>
        <begin position="6"/>
        <end position="27"/>
    </location>
</feature>
<evidence type="ECO:0000313" key="3">
    <source>
        <dbReference type="Proteomes" id="UP001220964"/>
    </source>
</evidence>
<organism evidence="2 3">
    <name type="scientific">Psychromarinibacter sediminicola</name>
    <dbReference type="NCBI Taxonomy" id="3033385"/>
    <lineage>
        <taxon>Bacteria</taxon>
        <taxon>Pseudomonadati</taxon>
        <taxon>Pseudomonadota</taxon>
        <taxon>Alphaproteobacteria</taxon>
        <taxon>Rhodobacterales</taxon>
        <taxon>Paracoccaceae</taxon>
        <taxon>Psychromarinibacter</taxon>
    </lineage>
</organism>
<comment type="caution">
    <text evidence="2">The sequence shown here is derived from an EMBL/GenBank/DDBJ whole genome shotgun (WGS) entry which is preliminary data.</text>
</comment>